<evidence type="ECO:0000256" key="2">
    <source>
        <dbReference type="SAM" id="Phobius"/>
    </source>
</evidence>
<sequence>MADETVIDGEFSDARMVDIAGDEALSKISELTAKITDIERENAKNILQNEGYKQQIDELKASLEALTAESAELKKQVDEAESENKVLGSVAARAAELEADVSRLQHDLISATSDLQEWTVEVSNLKQELEGAKERGNEKDIKLEAFGKERDLLLAKVEKLEELQNSLRGESEAKEKEIRGLKKRIEDLEVVLESSSGLESSKNELEKEIAKLRGEIIGLQSGLKEKDNVISEFEIKEREIGDALIGGEKELTVGGLKQKDWVVVGGSAVAAVAVMGAICYVHARKY</sequence>
<evidence type="ECO:0000313" key="3">
    <source>
        <dbReference type="EMBL" id="KAL3638298.1"/>
    </source>
</evidence>
<comment type="caution">
    <text evidence="3">The sequence shown here is derived from an EMBL/GenBank/DDBJ whole genome shotgun (WGS) entry which is preliminary data.</text>
</comment>
<accession>A0ABD3D868</accession>
<dbReference type="AlphaFoldDB" id="A0ABD3D868"/>
<name>A0ABD3D868_9LAMI</name>
<dbReference type="EMBL" id="JAVIJP010000019">
    <property type="protein sequence ID" value="KAL3638298.1"/>
    <property type="molecule type" value="Genomic_DNA"/>
</dbReference>
<gene>
    <name evidence="3" type="ORF">CASFOL_017669</name>
</gene>
<proteinExistence type="predicted"/>
<keyword evidence="1" id="KW-0175">Coiled coil</keyword>
<dbReference type="Proteomes" id="UP001632038">
    <property type="component" value="Unassembled WGS sequence"/>
</dbReference>
<dbReference type="SUPFAM" id="SSF57997">
    <property type="entry name" value="Tropomyosin"/>
    <property type="match status" value="1"/>
</dbReference>
<feature type="transmembrane region" description="Helical" evidence="2">
    <location>
        <begin position="261"/>
        <end position="283"/>
    </location>
</feature>
<organism evidence="3 4">
    <name type="scientific">Castilleja foliolosa</name>
    <dbReference type="NCBI Taxonomy" id="1961234"/>
    <lineage>
        <taxon>Eukaryota</taxon>
        <taxon>Viridiplantae</taxon>
        <taxon>Streptophyta</taxon>
        <taxon>Embryophyta</taxon>
        <taxon>Tracheophyta</taxon>
        <taxon>Spermatophyta</taxon>
        <taxon>Magnoliopsida</taxon>
        <taxon>eudicotyledons</taxon>
        <taxon>Gunneridae</taxon>
        <taxon>Pentapetalae</taxon>
        <taxon>asterids</taxon>
        <taxon>lamiids</taxon>
        <taxon>Lamiales</taxon>
        <taxon>Orobanchaceae</taxon>
        <taxon>Pedicularideae</taxon>
        <taxon>Castillejinae</taxon>
        <taxon>Castilleja</taxon>
    </lineage>
</organism>
<keyword evidence="4" id="KW-1185">Reference proteome</keyword>
<keyword evidence="2" id="KW-0472">Membrane</keyword>
<dbReference type="Gene3D" id="1.10.287.1490">
    <property type="match status" value="1"/>
</dbReference>
<keyword evidence="2" id="KW-0812">Transmembrane</keyword>
<reference evidence="4" key="1">
    <citation type="journal article" date="2024" name="IScience">
        <title>Strigolactones Initiate the Formation of Haustorium-like Structures in Castilleja.</title>
        <authorList>
            <person name="Buerger M."/>
            <person name="Peterson D."/>
            <person name="Chory J."/>
        </authorList>
    </citation>
    <scope>NUCLEOTIDE SEQUENCE [LARGE SCALE GENOMIC DNA]</scope>
</reference>
<feature type="coiled-coil region" evidence="1">
    <location>
        <begin position="21"/>
        <end position="222"/>
    </location>
</feature>
<protein>
    <submittedName>
        <fullName evidence="3">Uncharacterized protein</fullName>
    </submittedName>
</protein>
<evidence type="ECO:0000313" key="4">
    <source>
        <dbReference type="Proteomes" id="UP001632038"/>
    </source>
</evidence>
<keyword evidence="2" id="KW-1133">Transmembrane helix</keyword>
<evidence type="ECO:0000256" key="1">
    <source>
        <dbReference type="SAM" id="Coils"/>
    </source>
</evidence>